<reference evidence="2 3" key="1">
    <citation type="submission" date="2017-10" db="EMBL/GenBank/DDBJ databases">
        <title>Bifidobacterium genomics.</title>
        <authorList>
            <person name="Lugli G.A."/>
            <person name="Milani C."/>
            <person name="Mancabelli L."/>
        </authorList>
    </citation>
    <scope>NUCLEOTIDE SEQUENCE [LARGE SCALE GENOMIC DNA]</scope>
    <source>
        <strain evidence="2 3">1524B</strain>
    </source>
</reference>
<proteinExistence type="predicted"/>
<comment type="caution">
    <text evidence="2">The sequence shown here is derived from an EMBL/GenBank/DDBJ whole genome shotgun (WGS) entry which is preliminary data.</text>
</comment>
<dbReference type="Proteomes" id="UP000233730">
    <property type="component" value="Unassembled WGS sequence"/>
</dbReference>
<evidence type="ECO:0000313" key="2">
    <source>
        <dbReference type="EMBL" id="PKU88462.1"/>
    </source>
</evidence>
<name>A0A2N3QEC2_9BIFI</name>
<gene>
    <name evidence="2" type="ORF">CQR46_1563</name>
</gene>
<organism evidence="2 3">
    <name type="scientific">Bifidobacterium pseudolongum subsp. globosum</name>
    <dbReference type="NCBI Taxonomy" id="1690"/>
    <lineage>
        <taxon>Bacteria</taxon>
        <taxon>Bacillati</taxon>
        <taxon>Actinomycetota</taxon>
        <taxon>Actinomycetes</taxon>
        <taxon>Bifidobacteriales</taxon>
        <taxon>Bifidobacteriaceae</taxon>
        <taxon>Bifidobacterium</taxon>
    </lineage>
</organism>
<dbReference type="EMBL" id="PCGZ01000011">
    <property type="protein sequence ID" value="PKU88462.1"/>
    <property type="molecule type" value="Genomic_DNA"/>
</dbReference>
<sequence>MAETEPKKAEGLEGLDAAQVEELQEVVSETDKPQADPATGEPEVDAEGCATAHKHKVAEQNEKDLLFESADIWQHMEVPE</sequence>
<dbReference type="RefSeq" id="WP_101430306.1">
    <property type="nucleotide sequence ID" value="NZ_PCGZ01000011.1"/>
</dbReference>
<evidence type="ECO:0000313" key="3">
    <source>
        <dbReference type="Proteomes" id="UP000233730"/>
    </source>
</evidence>
<feature type="region of interest" description="Disordered" evidence="1">
    <location>
        <begin position="24"/>
        <end position="51"/>
    </location>
</feature>
<protein>
    <submittedName>
        <fullName evidence="2">Uncharacterized protein</fullName>
    </submittedName>
</protein>
<accession>A0A2N3QEC2</accession>
<dbReference type="AlphaFoldDB" id="A0A2N3QEC2"/>
<evidence type="ECO:0000256" key="1">
    <source>
        <dbReference type="SAM" id="MobiDB-lite"/>
    </source>
</evidence>